<proteinExistence type="predicted"/>
<organism evidence="1">
    <name type="scientific">marine sediment metagenome</name>
    <dbReference type="NCBI Taxonomy" id="412755"/>
    <lineage>
        <taxon>unclassified sequences</taxon>
        <taxon>metagenomes</taxon>
        <taxon>ecological metagenomes</taxon>
    </lineage>
</organism>
<sequence>YSLYRDDVTNTGELDQVYFLTFTPDVIDLPIIASYGPYTAEEVGQEGLQADYPYEGLAEYWHMGGEVSPDTWYWALEPRGYNLPPPPPAPEPSNRYAGLEGVFWAEIFNYGGFDTYKWDDWTSADRVLRDPVVARGKVTGANAVKCTLYIPEGTHLSYPGRPGVRVTNLMLEWDGEVSFTPENVDFSQTCTLKLVYPDGTEEVVTLHPATGWTSKVKDER</sequence>
<evidence type="ECO:0000313" key="1">
    <source>
        <dbReference type="EMBL" id="GAI48006.1"/>
    </source>
</evidence>
<protein>
    <submittedName>
        <fullName evidence="1">Uncharacterized protein</fullName>
    </submittedName>
</protein>
<reference evidence="1" key="1">
    <citation type="journal article" date="2014" name="Front. Microbiol.">
        <title>High frequency of phylogenetically diverse reductive dehalogenase-homologous genes in deep subseafloor sedimentary metagenomes.</title>
        <authorList>
            <person name="Kawai M."/>
            <person name="Futagami T."/>
            <person name="Toyoda A."/>
            <person name="Takaki Y."/>
            <person name="Nishi S."/>
            <person name="Hori S."/>
            <person name="Arai W."/>
            <person name="Tsubouchi T."/>
            <person name="Morono Y."/>
            <person name="Uchiyama I."/>
            <person name="Ito T."/>
            <person name="Fujiyama A."/>
            <person name="Inagaki F."/>
            <person name="Takami H."/>
        </authorList>
    </citation>
    <scope>NUCLEOTIDE SEQUENCE</scope>
    <source>
        <strain evidence="1">Expedition CK06-06</strain>
    </source>
</reference>
<gene>
    <name evidence="1" type="ORF">S06H3_57526</name>
</gene>
<name>X1PZT9_9ZZZZ</name>
<dbReference type="AlphaFoldDB" id="X1PZT9"/>
<dbReference type="EMBL" id="BARV01037140">
    <property type="protein sequence ID" value="GAI48006.1"/>
    <property type="molecule type" value="Genomic_DNA"/>
</dbReference>
<comment type="caution">
    <text evidence="1">The sequence shown here is derived from an EMBL/GenBank/DDBJ whole genome shotgun (WGS) entry which is preliminary data.</text>
</comment>
<accession>X1PZT9</accession>
<feature type="non-terminal residue" evidence="1">
    <location>
        <position position="1"/>
    </location>
</feature>